<dbReference type="AlphaFoldDB" id="A0ABD2PNF5"/>
<keyword evidence="4" id="KW-0966">Cell projection</keyword>
<sequence length="406" mass="46506">MSTLSRTNERMLPCQWTADYRNKSCIASANNHLNEINIKDSKDLILLTQNVTDHNQTTSTRRLKEKLIDLEFWKMELHKQINLQTEEINLLAIQQKRLEMALMALEYPLCISSDNINIRLKRNCHDEVKDKVESALLCELNSIQHAIALVKRTICQVLDQQNHNKCKKENLELDWSDKVEAISFDAPAGRLHNGSTNKQFYPGAAIIDPCSIDPVKWAEKSQANINDAIKCRRDSEKLRKFINEVLKNVACDLRSKADEVERSLEVNITELNASKLLLTNSLKATVSAIKSQEKNILELREAIRAKDDPTRVVQTRLHLRSFRPGCELTCDPAQYQLLCEQTSLNDTLNALLAQLKAAEANLKNLHDTQKNLELELALKIDTIHLNSARVLRHRDWYPATLRLQGY</sequence>
<keyword evidence="4" id="KW-0282">Flagellum</keyword>
<evidence type="ECO:0000256" key="4">
    <source>
        <dbReference type="RuleBase" id="RU367040"/>
    </source>
</evidence>
<evidence type="ECO:0000256" key="1">
    <source>
        <dbReference type="ARBA" id="ARBA00007209"/>
    </source>
</evidence>
<evidence type="ECO:0000256" key="3">
    <source>
        <dbReference type="ARBA" id="ARBA00023054"/>
    </source>
</evidence>
<dbReference type="EMBL" id="JBJKFK010004376">
    <property type="protein sequence ID" value="KAL3309038.1"/>
    <property type="molecule type" value="Genomic_DNA"/>
</dbReference>
<evidence type="ECO:0000313" key="6">
    <source>
        <dbReference type="EMBL" id="KAL3309038.1"/>
    </source>
</evidence>
<feature type="coiled-coil region" evidence="5">
    <location>
        <begin position="341"/>
        <end position="375"/>
    </location>
</feature>
<dbReference type="GO" id="GO:0060294">
    <property type="term" value="P:cilium movement involved in cell motility"/>
    <property type="evidence" value="ECO:0007669"/>
    <property type="project" value="UniProtKB-UniRule"/>
</dbReference>
<comment type="similarity">
    <text evidence="1 4">Belongs to the tektin family.</text>
</comment>
<keyword evidence="3 5" id="KW-0175">Coiled coil</keyword>
<name>A0ABD2PNF5_9PLAT</name>
<accession>A0ABD2PNF5</accession>
<comment type="caution">
    <text evidence="6">The sequence shown here is derived from an EMBL/GenBank/DDBJ whole genome shotgun (WGS) entry which is preliminary data.</text>
</comment>
<comment type="subcellular location">
    <subcellularLocation>
        <location evidence="4">Cytoplasm</location>
        <location evidence="4">Cytoskeleton</location>
        <location evidence="4">Cilium axoneme</location>
    </subcellularLocation>
</comment>
<dbReference type="PANTHER" id="PTHR19960">
    <property type="entry name" value="TEKTIN"/>
    <property type="match status" value="1"/>
</dbReference>
<dbReference type="GO" id="GO:0060271">
    <property type="term" value="P:cilium assembly"/>
    <property type="evidence" value="ECO:0007669"/>
    <property type="project" value="UniProtKB-UniRule"/>
</dbReference>
<evidence type="ECO:0000256" key="5">
    <source>
        <dbReference type="SAM" id="Coils"/>
    </source>
</evidence>
<dbReference type="InterPro" id="IPR000435">
    <property type="entry name" value="Tektins"/>
</dbReference>
<organism evidence="6 7">
    <name type="scientific">Cichlidogyrus casuarinus</name>
    <dbReference type="NCBI Taxonomy" id="1844966"/>
    <lineage>
        <taxon>Eukaryota</taxon>
        <taxon>Metazoa</taxon>
        <taxon>Spiralia</taxon>
        <taxon>Lophotrochozoa</taxon>
        <taxon>Platyhelminthes</taxon>
        <taxon>Monogenea</taxon>
        <taxon>Monopisthocotylea</taxon>
        <taxon>Dactylogyridea</taxon>
        <taxon>Ancyrocephalidae</taxon>
        <taxon>Cichlidogyrus</taxon>
    </lineage>
</organism>
<dbReference type="PRINTS" id="PR00511">
    <property type="entry name" value="TEKTIN"/>
</dbReference>
<dbReference type="InterPro" id="IPR048256">
    <property type="entry name" value="Tektin-like"/>
</dbReference>
<gene>
    <name evidence="6" type="primary">TEKT4</name>
    <name evidence="6" type="ORF">Ciccas_012420</name>
</gene>
<evidence type="ECO:0000313" key="7">
    <source>
        <dbReference type="Proteomes" id="UP001626550"/>
    </source>
</evidence>
<dbReference type="Proteomes" id="UP001626550">
    <property type="component" value="Unassembled WGS sequence"/>
</dbReference>
<dbReference type="Pfam" id="PF03148">
    <property type="entry name" value="Tektin"/>
    <property type="match status" value="1"/>
</dbReference>
<keyword evidence="7" id="KW-1185">Reference proteome</keyword>
<dbReference type="GO" id="GO:0015630">
    <property type="term" value="C:microtubule cytoskeleton"/>
    <property type="evidence" value="ECO:0007669"/>
    <property type="project" value="UniProtKB-UniRule"/>
</dbReference>
<proteinExistence type="inferred from homology"/>
<reference evidence="6 7" key="1">
    <citation type="submission" date="2024-11" db="EMBL/GenBank/DDBJ databases">
        <title>Adaptive evolution of stress response genes in parasites aligns with host niche diversity.</title>
        <authorList>
            <person name="Hahn C."/>
            <person name="Resl P."/>
        </authorList>
    </citation>
    <scope>NUCLEOTIDE SEQUENCE [LARGE SCALE GENOMIC DNA]</scope>
    <source>
        <strain evidence="6">EGGRZ-B1_66</strain>
        <tissue evidence="6">Body</tissue>
    </source>
</reference>
<dbReference type="GO" id="GO:0005930">
    <property type="term" value="C:axoneme"/>
    <property type="evidence" value="ECO:0007669"/>
    <property type="project" value="UniProtKB-SubCell"/>
</dbReference>
<keyword evidence="2" id="KW-0963">Cytoplasm</keyword>
<keyword evidence="4" id="KW-0969">Cilium</keyword>
<dbReference type="PANTHER" id="PTHR19960:SF12">
    <property type="entry name" value="TEKTIN-4"/>
    <property type="match status" value="1"/>
</dbReference>
<protein>
    <recommendedName>
        <fullName evidence="4">Tektin</fullName>
    </recommendedName>
</protein>
<evidence type="ECO:0000256" key="2">
    <source>
        <dbReference type="ARBA" id="ARBA00022490"/>
    </source>
</evidence>